<dbReference type="FunFam" id="3.10.580.10:FF:000002">
    <property type="entry name" value="Magnesium/cobalt efflux protein CorC"/>
    <property type="match status" value="1"/>
</dbReference>
<keyword evidence="4" id="KW-0677">Repeat</keyword>
<keyword evidence="7 9" id="KW-0472">Membrane</keyword>
<evidence type="ECO:0000256" key="3">
    <source>
        <dbReference type="ARBA" id="ARBA00022692"/>
    </source>
</evidence>
<dbReference type="EMBL" id="FNID01000014">
    <property type="protein sequence ID" value="SDN25823.1"/>
    <property type="molecule type" value="Genomic_DNA"/>
</dbReference>
<evidence type="ECO:0000313" key="13">
    <source>
        <dbReference type="EMBL" id="SDN25823.1"/>
    </source>
</evidence>
<dbReference type="InterPro" id="IPR005170">
    <property type="entry name" value="Transptr-assoc_dom"/>
</dbReference>
<evidence type="ECO:0000256" key="1">
    <source>
        <dbReference type="ARBA" id="ARBA00004141"/>
    </source>
</evidence>
<dbReference type="InterPro" id="IPR044751">
    <property type="entry name" value="Ion_transp-like_CBS"/>
</dbReference>
<dbReference type="OrthoDB" id="9798188at2"/>
<protein>
    <submittedName>
        <fullName evidence="13">Putative hemolysin</fullName>
    </submittedName>
</protein>
<keyword evidence="5 9" id="KW-1133">Transmembrane helix</keyword>
<comment type="subcellular location">
    <subcellularLocation>
        <location evidence="1">Membrane</location>
        <topology evidence="1">Multi-pass membrane protein</topology>
    </subcellularLocation>
</comment>
<evidence type="ECO:0000256" key="10">
    <source>
        <dbReference type="SAM" id="Phobius"/>
    </source>
</evidence>
<dbReference type="InterPro" id="IPR036318">
    <property type="entry name" value="FAD-bd_PCMH-like_sf"/>
</dbReference>
<feature type="domain" description="CBS" evidence="11">
    <location>
        <begin position="225"/>
        <end position="284"/>
    </location>
</feature>
<evidence type="ECO:0000256" key="4">
    <source>
        <dbReference type="ARBA" id="ARBA00022737"/>
    </source>
</evidence>
<evidence type="ECO:0000256" key="8">
    <source>
        <dbReference type="PROSITE-ProRule" id="PRU00703"/>
    </source>
</evidence>
<evidence type="ECO:0000256" key="9">
    <source>
        <dbReference type="PROSITE-ProRule" id="PRU01193"/>
    </source>
</evidence>
<dbReference type="InterPro" id="IPR016169">
    <property type="entry name" value="FAD-bd_PCMH_sub2"/>
</dbReference>
<dbReference type="PROSITE" id="PS51846">
    <property type="entry name" value="CNNM"/>
    <property type="match status" value="1"/>
</dbReference>
<evidence type="ECO:0000259" key="12">
    <source>
        <dbReference type="PROSITE" id="PS51846"/>
    </source>
</evidence>
<dbReference type="Pfam" id="PF03471">
    <property type="entry name" value="CorC_HlyC"/>
    <property type="match status" value="1"/>
</dbReference>
<feature type="domain" description="CNNM transmembrane" evidence="12">
    <location>
        <begin position="3"/>
        <end position="206"/>
    </location>
</feature>
<dbReference type="Pfam" id="PF01595">
    <property type="entry name" value="CNNM"/>
    <property type="match status" value="1"/>
</dbReference>
<reference evidence="13 14" key="1">
    <citation type="submission" date="2016-10" db="EMBL/GenBank/DDBJ databases">
        <authorList>
            <person name="de Groot N.N."/>
        </authorList>
    </citation>
    <scope>NUCLEOTIDE SEQUENCE [LARGE SCALE GENOMIC DNA]</scope>
    <source>
        <strain evidence="13 14">CGMCC 1.5012</strain>
    </source>
</reference>
<dbReference type="Gene3D" id="3.30.465.10">
    <property type="match status" value="1"/>
</dbReference>
<feature type="transmembrane region" description="Helical" evidence="10">
    <location>
        <begin position="63"/>
        <end position="83"/>
    </location>
</feature>
<dbReference type="GO" id="GO:0050660">
    <property type="term" value="F:flavin adenine dinucleotide binding"/>
    <property type="evidence" value="ECO:0007669"/>
    <property type="project" value="InterPro"/>
</dbReference>
<dbReference type="InterPro" id="IPR046342">
    <property type="entry name" value="CBS_dom_sf"/>
</dbReference>
<dbReference type="SUPFAM" id="SSF54631">
    <property type="entry name" value="CBS-domain pair"/>
    <property type="match status" value="1"/>
</dbReference>
<dbReference type="AlphaFoldDB" id="A0A1G9ZYU2"/>
<feature type="transmembrane region" description="Helical" evidence="10">
    <location>
        <begin position="103"/>
        <end position="128"/>
    </location>
</feature>
<gene>
    <name evidence="13" type="ORF">SAMN05192585_11469</name>
</gene>
<dbReference type="SMART" id="SM00116">
    <property type="entry name" value="CBS"/>
    <property type="match status" value="2"/>
</dbReference>
<feature type="transmembrane region" description="Helical" evidence="10">
    <location>
        <begin position="6"/>
        <end position="32"/>
    </location>
</feature>
<name>A0A1G9ZYU2_9FIRM</name>
<dbReference type="PROSITE" id="PS51371">
    <property type="entry name" value="CBS"/>
    <property type="match status" value="2"/>
</dbReference>
<evidence type="ECO:0000256" key="5">
    <source>
        <dbReference type="ARBA" id="ARBA00022989"/>
    </source>
</evidence>
<comment type="similarity">
    <text evidence="2">Belongs to the UPF0053 family.</text>
</comment>
<dbReference type="GO" id="GO:0005886">
    <property type="term" value="C:plasma membrane"/>
    <property type="evidence" value="ECO:0007669"/>
    <property type="project" value="TreeGrafter"/>
</dbReference>
<evidence type="ECO:0000256" key="6">
    <source>
        <dbReference type="ARBA" id="ARBA00023122"/>
    </source>
</evidence>
<dbReference type="InterPro" id="IPR000644">
    <property type="entry name" value="CBS_dom"/>
</dbReference>
<dbReference type="CDD" id="cd04590">
    <property type="entry name" value="CBS_pair_CorC_HlyC_assoc"/>
    <property type="match status" value="1"/>
</dbReference>
<evidence type="ECO:0000313" key="14">
    <source>
        <dbReference type="Proteomes" id="UP000199182"/>
    </source>
</evidence>
<feature type="transmembrane region" description="Helical" evidence="10">
    <location>
        <begin position="140"/>
        <end position="162"/>
    </location>
</feature>
<dbReference type="Pfam" id="PF00571">
    <property type="entry name" value="CBS"/>
    <property type="match status" value="2"/>
</dbReference>
<dbReference type="Gene3D" id="3.10.580.10">
    <property type="entry name" value="CBS-domain"/>
    <property type="match status" value="1"/>
</dbReference>
<dbReference type="SUPFAM" id="SSF56176">
    <property type="entry name" value="FAD-binding/transporter-associated domain-like"/>
    <property type="match status" value="1"/>
</dbReference>
<dbReference type="STRING" id="258515.SAMN05192585_11469"/>
<accession>A0A1G9ZYU2</accession>
<organism evidence="13 14">
    <name type="scientific">Acetanaerobacterium elongatum</name>
    <dbReference type="NCBI Taxonomy" id="258515"/>
    <lineage>
        <taxon>Bacteria</taxon>
        <taxon>Bacillati</taxon>
        <taxon>Bacillota</taxon>
        <taxon>Clostridia</taxon>
        <taxon>Eubacteriales</taxon>
        <taxon>Oscillospiraceae</taxon>
        <taxon>Acetanaerobacterium</taxon>
    </lineage>
</organism>
<sequence length="451" mass="49907">MVDPDGSILYLALLLVLILINAFFAGSEIAIIQVNDNKIQHMADEGDKKAVQLLRLVSEPSSFLATIQIGVTISGFLASAVAADSFAGPIVASLKGSVPIPESLLKILTVVIITIILSYFTLVFGELVPKRIALQNPEKFAFRAVGPLLFLYKATKPFVWLLSKSTNGVVRLFGIDPHAEPEHVTEEEIRMMVDVGNEKGVIEESEKEMINNIFEMDDITAAEIMTHRTDIFAVSISDSISDVVNLALEEGYSRIPVYEDDLDNILGVIYVKDLLRLIGQQDISGAKLSDFIRPALYVPESNHVKELFKEFQDKKVQFAVVCDEYGGTSGIITMEDLLEAIVGNIQDEYDHEEEEITQVDDTTFTVDGTTNIEELSDILDIALPDEGDYETIAGLIIDMLGRIPAEDEHPTVIVNNVEFTVLEVEERRIVSVKVVKLPPPPEEDAEEKKED</sequence>
<dbReference type="PANTHER" id="PTHR22777">
    <property type="entry name" value="HEMOLYSIN-RELATED"/>
    <property type="match status" value="1"/>
</dbReference>
<feature type="domain" description="CBS" evidence="11">
    <location>
        <begin position="291"/>
        <end position="348"/>
    </location>
</feature>
<dbReference type="RefSeq" id="WP_092639877.1">
    <property type="nucleotide sequence ID" value="NZ_FNID01000014.1"/>
</dbReference>
<keyword evidence="3 9" id="KW-0812">Transmembrane</keyword>
<evidence type="ECO:0000256" key="7">
    <source>
        <dbReference type="ARBA" id="ARBA00023136"/>
    </source>
</evidence>
<dbReference type="Proteomes" id="UP000199182">
    <property type="component" value="Unassembled WGS sequence"/>
</dbReference>
<dbReference type="SMART" id="SM01091">
    <property type="entry name" value="CorC_HlyC"/>
    <property type="match status" value="1"/>
</dbReference>
<evidence type="ECO:0000256" key="2">
    <source>
        <dbReference type="ARBA" id="ARBA00006337"/>
    </source>
</evidence>
<evidence type="ECO:0000259" key="11">
    <source>
        <dbReference type="PROSITE" id="PS51371"/>
    </source>
</evidence>
<dbReference type="InterPro" id="IPR002550">
    <property type="entry name" value="CNNM"/>
</dbReference>
<dbReference type="PANTHER" id="PTHR22777:SF17">
    <property type="entry name" value="UPF0053 PROTEIN SLL0260"/>
    <property type="match status" value="1"/>
</dbReference>
<keyword evidence="6 8" id="KW-0129">CBS domain</keyword>
<keyword evidence="14" id="KW-1185">Reference proteome</keyword>
<proteinExistence type="inferred from homology"/>